<dbReference type="PROSITE" id="PS50929">
    <property type="entry name" value="ABC_TM1F"/>
    <property type="match status" value="1"/>
</dbReference>
<dbReference type="InterPro" id="IPR011527">
    <property type="entry name" value="ABC1_TM_dom"/>
</dbReference>
<name>A0ABR1QTI4_9PEZI</name>
<dbReference type="PROSITE" id="PS00211">
    <property type="entry name" value="ABC_TRANSPORTER_1"/>
    <property type="match status" value="1"/>
</dbReference>
<evidence type="ECO:0000256" key="3">
    <source>
        <dbReference type="ARBA" id="ARBA00022741"/>
    </source>
</evidence>
<dbReference type="Pfam" id="PF00664">
    <property type="entry name" value="ABC_membrane"/>
    <property type="match status" value="1"/>
</dbReference>
<evidence type="ECO:0000256" key="1">
    <source>
        <dbReference type="ARBA" id="ARBA00004141"/>
    </source>
</evidence>
<dbReference type="Gene3D" id="1.20.1560.10">
    <property type="entry name" value="ABC transporter type 1, transmembrane domain"/>
    <property type="match status" value="1"/>
</dbReference>
<feature type="transmembrane region" description="Helical" evidence="8">
    <location>
        <begin position="13"/>
        <end position="34"/>
    </location>
</feature>
<feature type="transmembrane region" description="Helical" evidence="8">
    <location>
        <begin position="143"/>
        <end position="167"/>
    </location>
</feature>
<evidence type="ECO:0000259" key="10">
    <source>
        <dbReference type="PROSITE" id="PS50929"/>
    </source>
</evidence>
<dbReference type="SUPFAM" id="SSF90123">
    <property type="entry name" value="ABC transporter transmembrane region"/>
    <property type="match status" value="1"/>
</dbReference>
<dbReference type="GeneID" id="92069552"/>
<dbReference type="Pfam" id="PF00005">
    <property type="entry name" value="ABC_tran"/>
    <property type="match status" value="1"/>
</dbReference>
<comment type="subcellular location">
    <subcellularLocation>
        <location evidence="1">Membrane</location>
        <topology evidence="1">Multi-pass membrane protein</topology>
    </subcellularLocation>
</comment>
<reference evidence="11 12" key="1">
    <citation type="submission" date="2023-01" db="EMBL/GenBank/DDBJ databases">
        <title>Analysis of 21 Apiospora genomes using comparative genomics revels a genus with tremendous synthesis potential of carbohydrate active enzymes and secondary metabolites.</title>
        <authorList>
            <person name="Sorensen T."/>
        </authorList>
    </citation>
    <scope>NUCLEOTIDE SEQUENCE [LARGE SCALE GENOMIC DNA]</scope>
    <source>
        <strain evidence="11 12">CBS 24483</strain>
    </source>
</reference>
<accession>A0ABR1QTI4</accession>
<feature type="transmembrane region" description="Helical" evidence="8">
    <location>
        <begin position="83"/>
        <end position="102"/>
    </location>
</feature>
<comment type="caution">
    <text evidence="11">The sequence shown here is derived from an EMBL/GenBank/DDBJ whole genome shotgun (WGS) entry which is preliminary data.</text>
</comment>
<dbReference type="InterPro" id="IPR017871">
    <property type="entry name" value="ABC_transporter-like_CS"/>
</dbReference>
<dbReference type="InterPro" id="IPR036640">
    <property type="entry name" value="ABC1_TM_sf"/>
</dbReference>
<feature type="transmembrane region" description="Helical" evidence="8">
    <location>
        <begin position="399"/>
        <end position="417"/>
    </location>
</feature>
<organism evidence="11 12">
    <name type="scientific">Apiospora aurea</name>
    <dbReference type="NCBI Taxonomy" id="335848"/>
    <lineage>
        <taxon>Eukaryota</taxon>
        <taxon>Fungi</taxon>
        <taxon>Dikarya</taxon>
        <taxon>Ascomycota</taxon>
        <taxon>Pezizomycotina</taxon>
        <taxon>Sordariomycetes</taxon>
        <taxon>Xylariomycetidae</taxon>
        <taxon>Amphisphaeriales</taxon>
        <taxon>Apiosporaceae</taxon>
        <taxon>Apiospora</taxon>
    </lineage>
</organism>
<evidence type="ECO:0000256" key="6">
    <source>
        <dbReference type="ARBA" id="ARBA00023136"/>
    </source>
</evidence>
<dbReference type="Gene3D" id="3.40.50.300">
    <property type="entry name" value="P-loop containing nucleotide triphosphate hydrolases"/>
    <property type="match status" value="1"/>
</dbReference>
<dbReference type="PANTHER" id="PTHR24221:SF651">
    <property type="entry name" value="HEAVY METAL TOLERANCE PROTEIN"/>
    <property type="match status" value="1"/>
</dbReference>
<protein>
    <recommendedName>
        <fullName evidence="13">ABC transporter</fullName>
    </recommendedName>
</protein>
<sequence length="825" mass="91781">MIHTRRAQTALHYLTPIATAFYFLISRAVASCFLQQGADKQPKRRWRLVVVISTGVILTFVAEGIATAHETMAHPSTYLPQDYVAYLVLMLLVLGALALNLADDAKPFWHTYAGSWAIALGSEIALLVCCLVSAAASDVFAKIHLILQSLRIGLLLCAATAGAYFAWSDSRRRIMLEESDDTIDSLLASGEDSDESDENAYGFDEETSPDEVEDLRDLRKQQLRRVKKVGSWFNYLKTYKTFVPILWSSGNRLVQASLVVAILTIAAERALQVLVPMQLGALSEELAVGAGNGQMPWRSIGLWMLFAALNSQAGLPMVQEIIKVPIMHYTRQRIMTAAFSHIMNLSMDYHNQKSSGELIRVVELGSELQELLDFLCFNVLPVFTDLLVALVYVYFLFDIYMALIVFCTCLTYAWIGAKVSVWTARLLRDYNTTMVNESRIQNEAISCWAAVSQFNRTKLESERYSMAAADHRKAAIKYYLAWSFGGGAQSFAMNAGHLAATTLAAYRVAQGYAPVRKFVTFAAYWLTIEIPMYEVTYSVRKITQMLINSERLLELMTNKPSVVDAEDATELVVKHGEVNFNNVDFAYDPRKPTIKGMSFTAKPGQTIAFVGETGGGKSTTLKLLYRYFDVNAGRIYIDGQDISTVTLESLRSAFAFVPQDPVLFNYSIRENLLYARLDATDAEIEAACRAAALHDKIVSMPQSYATTVGERGVKLSGGELQRLAIARAILRDAPIVLLDEATSMIDAETEALVQSALKNLTQGRTTFVVAHRLSTIRHADCILVIKDGQIVERGSHEELLRAGGMYTSLCQKQYMEVNKEPLFNL</sequence>
<feature type="transmembrane region" description="Helical" evidence="8">
    <location>
        <begin position="374"/>
        <end position="393"/>
    </location>
</feature>
<dbReference type="InterPro" id="IPR027417">
    <property type="entry name" value="P-loop_NTPase"/>
</dbReference>
<dbReference type="RefSeq" id="XP_066705383.1">
    <property type="nucleotide sequence ID" value="XM_066836490.1"/>
</dbReference>
<keyword evidence="2 8" id="KW-0812">Transmembrane</keyword>
<keyword evidence="5 8" id="KW-1133">Transmembrane helix</keyword>
<keyword evidence="12" id="KW-1185">Reference proteome</keyword>
<dbReference type="InterPro" id="IPR003439">
    <property type="entry name" value="ABC_transporter-like_ATP-bd"/>
</dbReference>
<evidence type="ECO:0000256" key="2">
    <source>
        <dbReference type="ARBA" id="ARBA00022692"/>
    </source>
</evidence>
<dbReference type="CDD" id="cd18583">
    <property type="entry name" value="ABC_6TM_HMT1"/>
    <property type="match status" value="1"/>
</dbReference>
<dbReference type="InterPro" id="IPR039421">
    <property type="entry name" value="Type_1_exporter"/>
</dbReference>
<evidence type="ECO:0000313" key="11">
    <source>
        <dbReference type="EMBL" id="KAK7965991.1"/>
    </source>
</evidence>
<keyword evidence="6 8" id="KW-0472">Membrane</keyword>
<dbReference type="PROSITE" id="PS50893">
    <property type="entry name" value="ABC_TRANSPORTER_2"/>
    <property type="match status" value="1"/>
</dbReference>
<gene>
    <name evidence="11" type="ORF">PG986_000268</name>
</gene>
<feature type="region of interest" description="Disordered" evidence="7">
    <location>
        <begin position="187"/>
        <end position="212"/>
    </location>
</feature>
<dbReference type="EMBL" id="JAQQWE010000001">
    <property type="protein sequence ID" value="KAK7965991.1"/>
    <property type="molecule type" value="Genomic_DNA"/>
</dbReference>
<dbReference type="SUPFAM" id="SSF52540">
    <property type="entry name" value="P-loop containing nucleoside triphosphate hydrolases"/>
    <property type="match status" value="1"/>
</dbReference>
<feature type="transmembrane region" description="Helical" evidence="8">
    <location>
        <begin position="46"/>
        <end position="68"/>
    </location>
</feature>
<evidence type="ECO:0000256" key="8">
    <source>
        <dbReference type="SAM" id="Phobius"/>
    </source>
</evidence>
<evidence type="ECO:0000259" key="9">
    <source>
        <dbReference type="PROSITE" id="PS50893"/>
    </source>
</evidence>
<proteinExistence type="predicted"/>
<keyword evidence="4" id="KW-0067">ATP-binding</keyword>
<dbReference type="InterPro" id="IPR003593">
    <property type="entry name" value="AAA+_ATPase"/>
</dbReference>
<evidence type="ECO:0000256" key="4">
    <source>
        <dbReference type="ARBA" id="ARBA00022840"/>
    </source>
</evidence>
<evidence type="ECO:0000256" key="5">
    <source>
        <dbReference type="ARBA" id="ARBA00022989"/>
    </source>
</evidence>
<evidence type="ECO:0000313" key="12">
    <source>
        <dbReference type="Proteomes" id="UP001391051"/>
    </source>
</evidence>
<keyword evidence="3" id="KW-0547">Nucleotide-binding</keyword>
<feature type="domain" description="ABC transmembrane type-1" evidence="10">
    <location>
        <begin position="259"/>
        <end position="544"/>
    </location>
</feature>
<dbReference type="PANTHER" id="PTHR24221">
    <property type="entry name" value="ATP-BINDING CASSETTE SUB-FAMILY B"/>
    <property type="match status" value="1"/>
</dbReference>
<feature type="compositionally biased region" description="Acidic residues" evidence="7">
    <location>
        <begin position="191"/>
        <end position="212"/>
    </location>
</feature>
<feature type="transmembrane region" description="Helical" evidence="8">
    <location>
        <begin position="114"/>
        <end position="137"/>
    </location>
</feature>
<dbReference type="SMART" id="SM00382">
    <property type="entry name" value="AAA"/>
    <property type="match status" value="1"/>
</dbReference>
<evidence type="ECO:0008006" key="13">
    <source>
        <dbReference type="Google" id="ProtNLM"/>
    </source>
</evidence>
<evidence type="ECO:0000256" key="7">
    <source>
        <dbReference type="SAM" id="MobiDB-lite"/>
    </source>
</evidence>
<dbReference type="Proteomes" id="UP001391051">
    <property type="component" value="Unassembled WGS sequence"/>
</dbReference>
<feature type="domain" description="ABC transporter" evidence="9">
    <location>
        <begin position="578"/>
        <end position="812"/>
    </location>
</feature>